<sequence length="215" mass="23391">MPPALSLIDVLPDFGTPSPPAPPRAAAPSHFDALLETGEPPAKEAVRPLQTQVDERIAAAEAALAERLAHEHAQALEQERQRHAEEMEALRRQLGEAAGQTINTRFAALEDQLVALTTQATARILGGVLTDDLQKRSIAELERVIRSAIDDRETLRIRVSGSPVLWESLKAGLGEEARHVDFAEAPGFDISISVDEELFETRLTEWSEALAGLIS</sequence>
<proteinExistence type="predicted"/>
<dbReference type="Proteomes" id="UP000199064">
    <property type="component" value="Unassembled WGS sequence"/>
</dbReference>
<accession>A0A1H4JGU9</accession>
<dbReference type="AlphaFoldDB" id="A0A1H4JGU9"/>
<evidence type="ECO:0000313" key="3">
    <source>
        <dbReference type="Proteomes" id="UP000199064"/>
    </source>
</evidence>
<protein>
    <recommendedName>
        <fullName evidence="4">Flagellar assembly protein FliH</fullName>
    </recommendedName>
</protein>
<organism evidence="2 3">
    <name type="scientific">Nitratireductor aquibiodomus</name>
    <dbReference type="NCBI Taxonomy" id="204799"/>
    <lineage>
        <taxon>Bacteria</taxon>
        <taxon>Pseudomonadati</taxon>
        <taxon>Pseudomonadota</taxon>
        <taxon>Alphaproteobacteria</taxon>
        <taxon>Hyphomicrobiales</taxon>
        <taxon>Phyllobacteriaceae</taxon>
        <taxon>Nitratireductor</taxon>
    </lineage>
</organism>
<reference evidence="3" key="1">
    <citation type="submission" date="2016-10" db="EMBL/GenBank/DDBJ databases">
        <authorList>
            <person name="Varghese N."/>
            <person name="Submissions S."/>
        </authorList>
    </citation>
    <scope>NUCLEOTIDE SEQUENCE [LARGE SCALE GENOMIC DNA]</scope>
    <source>
        <strain evidence="3">ES.061</strain>
    </source>
</reference>
<dbReference type="RefSeq" id="WP_090327714.1">
    <property type="nucleotide sequence ID" value="NZ_FNSL01000001.1"/>
</dbReference>
<keyword evidence="3" id="KW-1185">Reference proteome</keyword>
<name>A0A1H4JGU9_9HYPH</name>
<keyword evidence="1" id="KW-0175">Coiled coil</keyword>
<evidence type="ECO:0000313" key="2">
    <source>
        <dbReference type="EMBL" id="SEB45534.1"/>
    </source>
</evidence>
<gene>
    <name evidence="2" type="ORF">SAMN05216452_1371</name>
</gene>
<evidence type="ECO:0008006" key="4">
    <source>
        <dbReference type="Google" id="ProtNLM"/>
    </source>
</evidence>
<dbReference type="EMBL" id="FNSL01000001">
    <property type="protein sequence ID" value="SEB45534.1"/>
    <property type="molecule type" value="Genomic_DNA"/>
</dbReference>
<feature type="coiled-coil region" evidence="1">
    <location>
        <begin position="73"/>
        <end position="100"/>
    </location>
</feature>
<evidence type="ECO:0000256" key="1">
    <source>
        <dbReference type="SAM" id="Coils"/>
    </source>
</evidence>